<feature type="domain" description="RagB/SusD" evidence="6">
    <location>
        <begin position="334"/>
        <end position="407"/>
    </location>
</feature>
<accession>A0A841M9A8</accession>
<dbReference type="Pfam" id="PF14322">
    <property type="entry name" value="SusD-like_3"/>
    <property type="match status" value="1"/>
</dbReference>
<dbReference type="Proteomes" id="UP000588604">
    <property type="component" value="Unassembled WGS sequence"/>
</dbReference>
<dbReference type="Gene3D" id="1.25.40.390">
    <property type="match status" value="1"/>
</dbReference>
<keyword evidence="4" id="KW-0472">Membrane</keyword>
<evidence type="ECO:0000313" key="9">
    <source>
        <dbReference type="Proteomes" id="UP000588604"/>
    </source>
</evidence>
<feature type="domain" description="SusD-like N-terminal" evidence="7">
    <location>
        <begin position="21"/>
        <end position="225"/>
    </location>
</feature>
<dbReference type="InterPro" id="IPR033985">
    <property type="entry name" value="SusD-like_N"/>
</dbReference>
<evidence type="ECO:0000256" key="3">
    <source>
        <dbReference type="ARBA" id="ARBA00022729"/>
    </source>
</evidence>
<keyword evidence="3" id="KW-0732">Signal</keyword>
<organism evidence="8 9">
    <name type="scientific">Algoriphagus iocasae</name>
    <dbReference type="NCBI Taxonomy" id="1836499"/>
    <lineage>
        <taxon>Bacteria</taxon>
        <taxon>Pseudomonadati</taxon>
        <taxon>Bacteroidota</taxon>
        <taxon>Cytophagia</taxon>
        <taxon>Cytophagales</taxon>
        <taxon>Cyclobacteriaceae</taxon>
        <taxon>Algoriphagus</taxon>
    </lineage>
</organism>
<dbReference type="SUPFAM" id="SSF48452">
    <property type="entry name" value="TPR-like"/>
    <property type="match status" value="1"/>
</dbReference>
<dbReference type="EMBL" id="JACIJO010000001">
    <property type="protein sequence ID" value="MBB6324502.1"/>
    <property type="molecule type" value="Genomic_DNA"/>
</dbReference>
<keyword evidence="9" id="KW-1185">Reference proteome</keyword>
<evidence type="ECO:0000256" key="2">
    <source>
        <dbReference type="ARBA" id="ARBA00006275"/>
    </source>
</evidence>
<reference evidence="8 9" key="1">
    <citation type="submission" date="2020-08" db="EMBL/GenBank/DDBJ databases">
        <title>Genomic Encyclopedia of Type Strains, Phase IV (KMG-IV): sequencing the most valuable type-strain genomes for metagenomic binning, comparative biology and taxonomic classification.</title>
        <authorList>
            <person name="Goeker M."/>
        </authorList>
    </citation>
    <scope>NUCLEOTIDE SEQUENCE [LARGE SCALE GENOMIC DNA]</scope>
    <source>
        <strain evidence="8 9">DSM 102044</strain>
    </source>
</reference>
<gene>
    <name evidence="8" type="ORF">FHS59_000117</name>
</gene>
<evidence type="ECO:0000259" key="6">
    <source>
        <dbReference type="Pfam" id="PF07980"/>
    </source>
</evidence>
<evidence type="ECO:0000259" key="7">
    <source>
        <dbReference type="Pfam" id="PF14322"/>
    </source>
</evidence>
<dbReference type="GO" id="GO:0009279">
    <property type="term" value="C:cell outer membrane"/>
    <property type="evidence" value="ECO:0007669"/>
    <property type="project" value="UniProtKB-SubCell"/>
</dbReference>
<dbReference type="AlphaFoldDB" id="A0A841M9A8"/>
<dbReference type="InterPro" id="IPR011990">
    <property type="entry name" value="TPR-like_helical_dom_sf"/>
</dbReference>
<dbReference type="RefSeq" id="WP_184492484.1">
    <property type="nucleotide sequence ID" value="NZ_JACIJO010000001.1"/>
</dbReference>
<keyword evidence="5" id="KW-0998">Cell outer membrane</keyword>
<sequence length="454" mass="51710">MKLKILLFTILICSLSSCQEDWLEEKRSISMVVPQTLNDMRMILNNNRLFYIEGTFYADASADDYYITESIYNALDQSSRNHYTWGADLYEGRTTVTDWNKSYEQVLNANIILEGLEQIDMGDQFRSEYNDIKGGALYFRSKAFLNLAMQYAPAFNANEAQSLMGIPLRLSSDIHTPVVRATLEETYKRITEDLSLAASLLADVPEHPTDASKAAAYGLLARCYLYMGDYANALSSAENSLQLYSELLDYNSINPENNFPFQNFNKEVLIYGVHQGLNALVVDTRAKIVPELYDMYDENDLRKQLFFRENTDGTFAYRGSYTESRGPFNGVTVSEIFLIKAECEARLSQTEASMTTLNHLLEHRYKEGSYHPHTPSNDKDAIGIVLDERRKEMVFRGQRWFDLKRLGSDPDFAVQIKRTIGGTEYVLPPNDPNYVFPIPPDIIAASGIPQNPRD</sequence>
<dbReference type="PROSITE" id="PS51257">
    <property type="entry name" value="PROKAR_LIPOPROTEIN"/>
    <property type="match status" value="1"/>
</dbReference>
<comment type="similarity">
    <text evidence="2">Belongs to the SusD family.</text>
</comment>
<protein>
    <submittedName>
        <fullName evidence="8">Tetratricopeptide (TPR) repeat protein</fullName>
    </submittedName>
</protein>
<evidence type="ECO:0000313" key="8">
    <source>
        <dbReference type="EMBL" id="MBB6324502.1"/>
    </source>
</evidence>
<dbReference type="Pfam" id="PF07980">
    <property type="entry name" value="SusD_RagB"/>
    <property type="match status" value="1"/>
</dbReference>
<proteinExistence type="inferred from homology"/>
<evidence type="ECO:0000256" key="5">
    <source>
        <dbReference type="ARBA" id="ARBA00023237"/>
    </source>
</evidence>
<comment type="caution">
    <text evidence="8">The sequence shown here is derived from an EMBL/GenBank/DDBJ whole genome shotgun (WGS) entry which is preliminary data.</text>
</comment>
<name>A0A841M9A8_9BACT</name>
<evidence type="ECO:0000256" key="4">
    <source>
        <dbReference type="ARBA" id="ARBA00023136"/>
    </source>
</evidence>
<evidence type="ECO:0000256" key="1">
    <source>
        <dbReference type="ARBA" id="ARBA00004442"/>
    </source>
</evidence>
<comment type="subcellular location">
    <subcellularLocation>
        <location evidence="1">Cell outer membrane</location>
    </subcellularLocation>
</comment>
<dbReference type="InterPro" id="IPR012944">
    <property type="entry name" value="SusD_RagB_dom"/>
</dbReference>